<dbReference type="PANTHER" id="PTHR46825">
    <property type="entry name" value="D-ALANYL-D-ALANINE-CARBOXYPEPTIDASE/ENDOPEPTIDASE AMPH"/>
    <property type="match status" value="1"/>
</dbReference>
<dbReference type="Proteomes" id="UP000271162">
    <property type="component" value="Unassembled WGS sequence"/>
</dbReference>
<dbReference type="InterPro" id="IPR001466">
    <property type="entry name" value="Beta-lactam-related"/>
</dbReference>
<evidence type="ECO:0000313" key="4">
    <source>
        <dbReference type="WBParaSite" id="NBR_0002261101-mRNA-1"/>
    </source>
</evidence>
<accession>A0A0N4YZD9</accession>
<reference evidence="2 3" key="2">
    <citation type="submission" date="2018-11" db="EMBL/GenBank/DDBJ databases">
        <authorList>
            <consortium name="Pathogen Informatics"/>
        </authorList>
    </citation>
    <scope>NUCLEOTIDE SEQUENCE [LARGE SCALE GENOMIC DNA]</scope>
</reference>
<dbReference type="STRING" id="27835.A0A0N4YZD9"/>
<dbReference type="OMA" id="NHIEARM"/>
<dbReference type="Pfam" id="PF00144">
    <property type="entry name" value="Beta-lactamase"/>
    <property type="match status" value="1"/>
</dbReference>
<organism evidence="4">
    <name type="scientific">Nippostrongylus brasiliensis</name>
    <name type="common">Rat hookworm</name>
    <dbReference type="NCBI Taxonomy" id="27835"/>
    <lineage>
        <taxon>Eukaryota</taxon>
        <taxon>Metazoa</taxon>
        <taxon>Ecdysozoa</taxon>
        <taxon>Nematoda</taxon>
        <taxon>Chromadorea</taxon>
        <taxon>Rhabditida</taxon>
        <taxon>Rhabditina</taxon>
        <taxon>Rhabditomorpha</taxon>
        <taxon>Strongyloidea</taxon>
        <taxon>Heligmosomidae</taxon>
        <taxon>Nippostrongylus</taxon>
    </lineage>
</organism>
<gene>
    <name evidence="2" type="ORF">NBR_LOCUS22613</name>
</gene>
<dbReference type="EMBL" id="UYSL01028510">
    <property type="protein sequence ID" value="VDL87572.1"/>
    <property type="molecule type" value="Genomic_DNA"/>
</dbReference>
<dbReference type="InterPro" id="IPR012338">
    <property type="entry name" value="Beta-lactam/transpept-like"/>
</dbReference>
<dbReference type="PANTHER" id="PTHR46825:SF9">
    <property type="entry name" value="BETA-LACTAMASE-RELATED DOMAIN-CONTAINING PROTEIN"/>
    <property type="match status" value="1"/>
</dbReference>
<dbReference type="WBParaSite" id="NBR_0002261101-mRNA-1">
    <property type="protein sequence ID" value="NBR_0002261101-mRNA-1"/>
    <property type="gene ID" value="NBR_0002261101"/>
</dbReference>
<sequence length="239" mass="27100">MRAFEIPSLSLCIYRKGKRMLSVAYGFSNLRFEQRATPNNTYRVASISKTITAMGIAELVNRGQLSLDSRVFGAKGILPLLAVDQGHPWLRFITVRHLLEHSSAGWGNQEKIEFNRTPQTKRLNGTALLEFYIRAYAPKFQPGRQHLYSNIAYVILGRVIEEVTLRPYEAFISDVVLQPNHIEARMGKTEAGENEVAYYSPDNANPYTYWSPSKLNAAAGWVMRAEEVGCFVFSDAFQR</sequence>
<evidence type="ECO:0000313" key="2">
    <source>
        <dbReference type="EMBL" id="VDL87572.1"/>
    </source>
</evidence>
<dbReference type="Gene3D" id="3.40.710.10">
    <property type="entry name" value="DD-peptidase/beta-lactamase superfamily"/>
    <property type="match status" value="1"/>
</dbReference>
<evidence type="ECO:0000259" key="1">
    <source>
        <dbReference type="Pfam" id="PF00144"/>
    </source>
</evidence>
<dbReference type="SUPFAM" id="SSF56601">
    <property type="entry name" value="beta-lactamase/transpeptidase-like"/>
    <property type="match status" value="1"/>
</dbReference>
<proteinExistence type="predicted"/>
<keyword evidence="3" id="KW-1185">Reference proteome</keyword>
<name>A0A0N4YZD9_NIPBR</name>
<dbReference type="InterPro" id="IPR050491">
    <property type="entry name" value="AmpC-like"/>
</dbReference>
<protein>
    <submittedName>
        <fullName evidence="4">Beta-lactamase domain-containing protein</fullName>
    </submittedName>
</protein>
<dbReference type="AlphaFoldDB" id="A0A0N4YZD9"/>
<evidence type="ECO:0000313" key="3">
    <source>
        <dbReference type="Proteomes" id="UP000271162"/>
    </source>
</evidence>
<feature type="domain" description="Beta-lactamase-related" evidence="1">
    <location>
        <begin position="6"/>
        <end position="232"/>
    </location>
</feature>
<reference evidence="4" key="1">
    <citation type="submission" date="2017-02" db="UniProtKB">
        <authorList>
            <consortium name="WormBaseParasite"/>
        </authorList>
    </citation>
    <scope>IDENTIFICATION</scope>
</reference>